<reference evidence="4 5" key="1">
    <citation type="submission" date="2021-01" db="EMBL/GenBank/DDBJ databases">
        <title>Genome public.</title>
        <authorList>
            <person name="Liu C."/>
            <person name="Sun Q."/>
        </authorList>
    </citation>
    <scope>NUCLEOTIDE SEQUENCE [LARGE SCALE GENOMIC DNA]</scope>
    <source>
        <strain evidence="4 5">JC656</strain>
    </source>
</reference>
<dbReference type="Gene3D" id="1.10.3020.10">
    <property type="entry name" value="alpha-amino acid ester hydrolase ( Helical cap domain)"/>
    <property type="match status" value="1"/>
</dbReference>
<evidence type="ECO:0000259" key="3">
    <source>
        <dbReference type="SMART" id="SM00939"/>
    </source>
</evidence>
<proteinExistence type="predicted"/>
<dbReference type="InterPro" id="IPR029058">
    <property type="entry name" value="AB_hydrolase_fold"/>
</dbReference>
<evidence type="ECO:0000313" key="4">
    <source>
        <dbReference type="EMBL" id="MBL0706949.1"/>
    </source>
</evidence>
<dbReference type="SUPFAM" id="SSF53474">
    <property type="entry name" value="alpha/beta-Hydrolases"/>
    <property type="match status" value="1"/>
</dbReference>
<dbReference type="SMART" id="SM00939">
    <property type="entry name" value="PepX_C"/>
    <property type="match status" value="1"/>
</dbReference>
<dbReference type="InterPro" id="IPR000383">
    <property type="entry name" value="Xaa-Pro-like_dom"/>
</dbReference>
<evidence type="ECO:0000256" key="1">
    <source>
        <dbReference type="ARBA" id="ARBA00022801"/>
    </source>
</evidence>
<protein>
    <submittedName>
        <fullName evidence="4">CocE/NonD family hydrolase</fullName>
    </submittedName>
</protein>
<evidence type="ECO:0000256" key="2">
    <source>
        <dbReference type="SAM" id="MobiDB-lite"/>
    </source>
</evidence>
<dbReference type="Gene3D" id="2.60.120.260">
    <property type="entry name" value="Galactose-binding domain-like"/>
    <property type="match status" value="1"/>
</dbReference>
<sequence>MRIATELPRTPTVLEHVWIPMGDGTRLAATIWLPEDAYEHPVPVLLEYLPYRRGDWTAPRDAQRHPWYAGHGYASVRVDMRGSGDSEGVMLDEYHPQEQADAVEVIAWLAAQPWSTGNVGMFGISWGGFNALQVAAERPPALKAIVTVCSTDDRYADDVHYYGGALLGIDMSAWAATMFAFQARPPAPWRVGDAWKQVWDERLAALEPFSHIWMAHQERDDYWKHGSVCEDYQSIDAAVLAVGGWADPYRNTVLRLVEGLAAPCRGIIGPWSHQYPDIERTPGPTIGFLQETLRWWDHWLKGAETGVMDDPLLRVYQQDSVRPATQYAVREGTWVGLDSWPSPEVSEMAWNLRTDTLTLAAGTDGHAVVDTPQHNGVDAGRWFPFGNPSDLPPDQRSEDGRSTLFDTPPLDKDVNILGNPRLRLRLRSHTARANIMVRLCDVAPDGSSTLITRGALNLAKRNGMDRSDDLAPGEWVNAEVELTAIAWNVPAGHRIRVALSTTYWPWLWPHGGHTALTVDPDHSELVVGHLAPEALLRKDITFEVPEQAAPLGVTPGPPEGSRPEREVRYDPETDTWVLTVDPNYGGHRIYPDGLVYRESALETYTISGNDPLTAEARSTWTVGLRRDDWDVLIETDSRITATATHFRLTSHITVHLDGDEYFVREFDSRIERTSV</sequence>
<dbReference type="GO" id="GO:0016787">
    <property type="term" value="F:hydrolase activity"/>
    <property type="evidence" value="ECO:0007669"/>
    <property type="project" value="UniProtKB-KW"/>
</dbReference>
<feature type="region of interest" description="Disordered" evidence="2">
    <location>
        <begin position="387"/>
        <end position="407"/>
    </location>
</feature>
<dbReference type="Pfam" id="PF02129">
    <property type="entry name" value="Peptidase_S15"/>
    <property type="match status" value="1"/>
</dbReference>
<dbReference type="SUPFAM" id="SSF49785">
    <property type="entry name" value="Galactose-binding domain-like"/>
    <property type="match status" value="1"/>
</dbReference>
<dbReference type="EMBL" id="JAERRC010000040">
    <property type="protein sequence ID" value="MBL0706949.1"/>
    <property type="molecule type" value="Genomic_DNA"/>
</dbReference>
<feature type="region of interest" description="Disordered" evidence="2">
    <location>
        <begin position="548"/>
        <end position="569"/>
    </location>
</feature>
<name>A0ABS1K5J8_9MICC</name>
<gene>
    <name evidence="4" type="ORF">JJE72_15745</name>
</gene>
<evidence type="ECO:0000313" key="5">
    <source>
        <dbReference type="Proteomes" id="UP000639051"/>
    </source>
</evidence>
<dbReference type="InterPro" id="IPR005674">
    <property type="entry name" value="CocE/Ser_esterase"/>
</dbReference>
<dbReference type="InterPro" id="IPR013736">
    <property type="entry name" value="Xaa-Pro_dipept_C"/>
</dbReference>
<dbReference type="NCBIfam" id="TIGR00976">
    <property type="entry name" value="CocE_NonD"/>
    <property type="match status" value="1"/>
</dbReference>
<accession>A0ABS1K5J8</accession>
<dbReference type="Gene3D" id="3.40.50.1820">
    <property type="entry name" value="alpha/beta hydrolase"/>
    <property type="match status" value="1"/>
</dbReference>
<dbReference type="PANTHER" id="PTHR43056">
    <property type="entry name" value="PEPTIDASE S9 PROLYL OLIGOPEPTIDASE"/>
    <property type="match status" value="1"/>
</dbReference>
<keyword evidence="5" id="KW-1185">Reference proteome</keyword>
<dbReference type="InterPro" id="IPR050585">
    <property type="entry name" value="Xaa-Pro_dipeptidyl-ppase/CocE"/>
</dbReference>
<keyword evidence="1 4" id="KW-0378">Hydrolase</keyword>
<dbReference type="RefSeq" id="WP_201896958.1">
    <property type="nucleotide sequence ID" value="NZ_BNCM01000019.1"/>
</dbReference>
<dbReference type="Proteomes" id="UP000639051">
    <property type="component" value="Unassembled WGS sequence"/>
</dbReference>
<comment type="caution">
    <text evidence="4">The sequence shown here is derived from an EMBL/GenBank/DDBJ whole genome shotgun (WGS) entry which is preliminary data.</text>
</comment>
<dbReference type="Pfam" id="PF08530">
    <property type="entry name" value="PepX_C"/>
    <property type="match status" value="1"/>
</dbReference>
<feature type="domain" description="Xaa-Pro dipeptidyl-peptidase C-terminal" evidence="3">
    <location>
        <begin position="293"/>
        <end position="526"/>
    </location>
</feature>
<dbReference type="InterPro" id="IPR008979">
    <property type="entry name" value="Galactose-bd-like_sf"/>
</dbReference>
<organism evidence="4 5">
    <name type="scientific">Sinomonas cellulolyticus</name>
    <dbReference type="NCBI Taxonomy" id="2801916"/>
    <lineage>
        <taxon>Bacteria</taxon>
        <taxon>Bacillati</taxon>
        <taxon>Actinomycetota</taxon>
        <taxon>Actinomycetes</taxon>
        <taxon>Micrococcales</taxon>
        <taxon>Micrococcaceae</taxon>
        <taxon>Sinomonas</taxon>
    </lineage>
</organism>
<dbReference type="PANTHER" id="PTHR43056:SF10">
    <property type="entry name" value="COCE_NOND FAMILY, PUTATIVE (AFU_ORTHOLOGUE AFUA_7G00600)-RELATED"/>
    <property type="match status" value="1"/>
</dbReference>